<dbReference type="Pfam" id="PF22352">
    <property type="entry name" value="K319L-like_PKD"/>
    <property type="match status" value="1"/>
</dbReference>
<dbReference type="InterPro" id="IPR035986">
    <property type="entry name" value="PKD_dom_sf"/>
</dbReference>
<dbReference type="Gene3D" id="2.60.40.10">
    <property type="entry name" value="Immunoglobulins"/>
    <property type="match status" value="1"/>
</dbReference>
<evidence type="ECO:0000256" key="1">
    <source>
        <dbReference type="SAM" id="SignalP"/>
    </source>
</evidence>
<dbReference type="InterPro" id="IPR000801">
    <property type="entry name" value="Esterase-like"/>
</dbReference>
<dbReference type="KEGG" id="msd:MYSTI_04044"/>
<evidence type="ECO:0000313" key="3">
    <source>
        <dbReference type="Proteomes" id="UP000011131"/>
    </source>
</evidence>
<dbReference type="STRING" id="1278073.MYSTI_04044"/>
<organism evidence="2 3">
    <name type="scientific">Myxococcus stipitatus (strain DSM 14675 / JCM 12634 / Mx s8)</name>
    <dbReference type="NCBI Taxonomy" id="1278073"/>
    <lineage>
        <taxon>Bacteria</taxon>
        <taxon>Pseudomonadati</taxon>
        <taxon>Myxococcota</taxon>
        <taxon>Myxococcia</taxon>
        <taxon>Myxococcales</taxon>
        <taxon>Cystobacterineae</taxon>
        <taxon>Myxococcaceae</taxon>
        <taxon>Myxococcus</taxon>
    </lineage>
</organism>
<dbReference type="InterPro" id="IPR029058">
    <property type="entry name" value="AB_hydrolase_fold"/>
</dbReference>
<protein>
    <recommendedName>
        <fullName evidence="4">Esterase</fullName>
    </recommendedName>
</protein>
<dbReference type="OrthoDB" id="9767239at2"/>
<dbReference type="SUPFAM" id="SSF53474">
    <property type="entry name" value="alpha/beta-Hydrolases"/>
    <property type="match status" value="1"/>
</dbReference>
<dbReference type="RefSeq" id="WP_015349605.1">
    <property type="nucleotide sequence ID" value="NC_020126.1"/>
</dbReference>
<feature type="signal peptide" evidence="1">
    <location>
        <begin position="1"/>
        <end position="24"/>
    </location>
</feature>
<dbReference type="SUPFAM" id="SSF49299">
    <property type="entry name" value="PKD domain"/>
    <property type="match status" value="1"/>
</dbReference>
<dbReference type="GO" id="GO:0016020">
    <property type="term" value="C:membrane"/>
    <property type="evidence" value="ECO:0007669"/>
    <property type="project" value="TreeGrafter"/>
</dbReference>
<dbReference type="PATRIC" id="fig|1278073.3.peg.4118"/>
<accession>L7UBS3</accession>
<dbReference type="Proteomes" id="UP000011131">
    <property type="component" value="Chromosome"/>
</dbReference>
<dbReference type="HOGENOM" id="CLU_703639_0_0_7"/>
<dbReference type="PANTHER" id="PTHR46182:SF2">
    <property type="entry name" value="FI19480P1"/>
    <property type="match status" value="1"/>
</dbReference>
<dbReference type="EMBL" id="CP004025">
    <property type="protein sequence ID" value="AGC45345.1"/>
    <property type="molecule type" value="Genomic_DNA"/>
</dbReference>
<gene>
    <name evidence="2" type="ordered locus">MYSTI_04044</name>
</gene>
<dbReference type="Pfam" id="PF00756">
    <property type="entry name" value="Esterase"/>
    <property type="match status" value="1"/>
</dbReference>
<dbReference type="InterPro" id="IPR029865">
    <property type="entry name" value="KIAA0319-like"/>
</dbReference>
<dbReference type="Gene3D" id="3.40.50.1820">
    <property type="entry name" value="alpha/beta hydrolase"/>
    <property type="match status" value="1"/>
</dbReference>
<dbReference type="GO" id="GO:0031410">
    <property type="term" value="C:cytoplasmic vesicle"/>
    <property type="evidence" value="ECO:0007669"/>
    <property type="project" value="TreeGrafter"/>
</dbReference>
<dbReference type="InterPro" id="IPR013783">
    <property type="entry name" value="Ig-like_fold"/>
</dbReference>
<dbReference type="AlphaFoldDB" id="L7UBS3"/>
<keyword evidence="1" id="KW-0732">Signal</keyword>
<sequence length="392" mass="42104">MNPQSWKKLRPLLLVALWAGSAVANTPPVVSAGQVQNLVLPTSRTTLSGTASDSDGTIVSSQWIQTLGPNTATLTNASSLTTTLSGLVQGAYIFQLTVTDDGGARRSARTYVRVHAAPPGRGTVTEVHKTSPSPGNYGYVVYLPAGYSVGTNWPVVFFLHGTEHKGDGGPEELERVRREGPFRYIDQEGKDYPFVLIAPQTSLHGEWNQFEAQHYLGPFVSQLQATYKVDPHRTYIAGLGLGGGGAINFAAVFPNRLAAILAAGPRSWAGAQSISDGMMNAGLPVWAIHGKDDTAYRYEATASWFDQFGTAMGSTRGVLADYTAPLENQTAFFRPATGGWQWVSGQTAVDPSGAAPSRPVLFTIRNPGDQAIGDIVFKDPNVWDWLLAQRKP</sequence>
<keyword evidence="3" id="KW-1185">Reference proteome</keyword>
<name>L7UBS3_MYXSD</name>
<proteinExistence type="predicted"/>
<dbReference type="eggNOG" id="COG4099">
    <property type="taxonomic scope" value="Bacteria"/>
</dbReference>
<evidence type="ECO:0000313" key="2">
    <source>
        <dbReference type="EMBL" id="AGC45345.1"/>
    </source>
</evidence>
<reference evidence="2 3" key="1">
    <citation type="journal article" date="2013" name="Genome Announc.">
        <title>Complete genome sequence of Myxococcus stipitatus strain DSM 14675, a fruiting myxobacterium.</title>
        <authorList>
            <person name="Huntley S."/>
            <person name="Kneip S."/>
            <person name="Treuner-Lange A."/>
            <person name="Sogaard-Andersen L."/>
        </authorList>
    </citation>
    <scope>NUCLEOTIDE SEQUENCE [LARGE SCALE GENOMIC DNA]</scope>
    <source>
        <strain evidence="3">DSM 14675 / JCM 12634 / Mx s8</strain>
    </source>
</reference>
<feature type="chain" id="PRO_5003983499" description="Esterase" evidence="1">
    <location>
        <begin position="25"/>
        <end position="392"/>
    </location>
</feature>
<evidence type="ECO:0008006" key="4">
    <source>
        <dbReference type="Google" id="ProtNLM"/>
    </source>
</evidence>
<dbReference type="PANTHER" id="PTHR46182">
    <property type="entry name" value="FI19480P1"/>
    <property type="match status" value="1"/>
</dbReference>